<keyword evidence="4" id="KW-0679">Respiratory chain</keyword>
<accession>A0A0D2GT68</accession>
<dbReference type="HOGENOM" id="CLU_153316_1_0_1"/>
<keyword evidence="10" id="KW-1185">Reference proteome</keyword>
<keyword evidence="6" id="KW-0249">Electron transport</keyword>
<dbReference type="InterPro" id="IPR016488">
    <property type="entry name" value="NADH_Ub_cplx-1_asu_su-6"/>
</dbReference>
<reference evidence="9 10" key="1">
    <citation type="submission" date="2015-01" db="EMBL/GenBank/DDBJ databases">
        <title>The Genome Sequence of Fonsecaea pedrosoi CBS 271.37.</title>
        <authorList>
            <consortium name="The Broad Institute Genomics Platform"/>
            <person name="Cuomo C."/>
            <person name="de Hoog S."/>
            <person name="Gorbushina A."/>
            <person name="Stielow B."/>
            <person name="Teixiera M."/>
            <person name="Abouelleil A."/>
            <person name="Chapman S.B."/>
            <person name="Priest M."/>
            <person name="Young S.K."/>
            <person name="Wortman J."/>
            <person name="Nusbaum C."/>
            <person name="Birren B."/>
        </authorList>
    </citation>
    <scope>NUCLEOTIDE SEQUENCE [LARGE SCALE GENOMIC DNA]</scope>
    <source>
        <strain evidence="9 10">CBS 271.37</strain>
    </source>
</reference>
<evidence type="ECO:0000256" key="7">
    <source>
        <dbReference type="ARBA" id="ARBA00023128"/>
    </source>
</evidence>
<comment type="subcellular location">
    <subcellularLocation>
        <location evidence="1">Mitochondrion inner membrane</location>
        <topology evidence="1">Peripheral membrane protein</topology>
        <orientation evidence="1">Matrix side</orientation>
    </subcellularLocation>
</comment>
<dbReference type="STRING" id="1442368.A0A0D2GT68"/>
<dbReference type="Proteomes" id="UP000053029">
    <property type="component" value="Unassembled WGS sequence"/>
</dbReference>
<dbReference type="EMBL" id="KN846975">
    <property type="protein sequence ID" value="KIW75619.1"/>
    <property type="molecule type" value="Genomic_DNA"/>
</dbReference>
<name>A0A0D2GT68_9EURO</name>
<dbReference type="AlphaFoldDB" id="A0A0D2GT68"/>
<organism evidence="9 10">
    <name type="scientific">Fonsecaea pedrosoi CBS 271.37</name>
    <dbReference type="NCBI Taxonomy" id="1442368"/>
    <lineage>
        <taxon>Eukaryota</taxon>
        <taxon>Fungi</taxon>
        <taxon>Dikarya</taxon>
        <taxon>Ascomycota</taxon>
        <taxon>Pezizomycotina</taxon>
        <taxon>Eurotiomycetes</taxon>
        <taxon>Chaetothyriomycetidae</taxon>
        <taxon>Chaetothyriales</taxon>
        <taxon>Herpotrichiellaceae</taxon>
        <taxon>Fonsecaea</taxon>
    </lineage>
</organism>
<dbReference type="GO" id="GO:0005743">
    <property type="term" value="C:mitochondrial inner membrane"/>
    <property type="evidence" value="ECO:0007669"/>
    <property type="project" value="UniProtKB-SubCell"/>
</dbReference>
<dbReference type="PANTHER" id="PTHR12964">
    <property type="entry name" value="NADH-UBIQUINONE OXIDOREDUCTASE B14 SUBUNIT"/>
    <property type="match status" value="1"/>
</dbReference>
<evidence type="ECO:0000256" key="5">
    <source>
        <dbReference type="ARBA" id="ARBA00022792"/>
    </source>
</evidence>
<evidence type="ECO:0000256" key="8">
    <source>
        <dbReference type="ARBA" id="ARBA00023136"/>
    </source>
</evidence>
<comment type="similarity">
    <text evidence="2">Belongs to the complex I LYR family.</text>
</comment>
<dbReference type="RefSeq" id="XP_013279427.1">
    <property type="nucleotide sequence ID" value="XM_013423973.1"/>
</dbReference>
<dbReference type="VEuPathDB" id="FungiDB:Z517_10361"/>
<dbReference type="GeneID" id="25309851"/>
<evidence type="ECO:0000256" key="4">
    <source>
        <dbReference type="ARBA" id="ARBA00022660"/>
    </source>
</evidence>
<evidence type="ECO:0000313" key="10">
    <source>
        <dbReference type="Proteomes" id="UP000053029"/>
    </source>
</evidence>
<keyword evidence="5" id="KW-0999">Mitochondrion inner membrane</keyword>
<evidence type="ECO:0000256" key="6">
    <source>
        <dbReference type="ARBA" id="ARBA00022982"/>
    </source>
</evidence>
<evidence type="ECO:0000256" key="3">
    <source>
        <dbReference type="ARBA" id="ARBA00022448"/>
    </source>
</evidence>
<evidence type="ECO:0000256" key="1">
    <source>
        <dbReference type="ARBA" id="ARBA00004443"/>
    </source>
</evidence>
<keyword evidence="7" id="KW-0496">Mitochondrion</keyword>
<keyword evidence="3" id="KW-0813">Transport</keyword>
<sequence length="77" mass="9405">MPVSRIRTKVREEFEKHRYVNNVQAVDVLLQQSHAEFQEMLNYWKQYSHVMKYFRVDEDENAKLPKNFIQGFLEGRN</sequence>
<evidence type="ECO:0000256" key="2">
    <source>
        <dbReference type="ARBA" id="ARBA00009508"/>
    </source>
</evidence>
<dbReference type="PANTHER" id="PTHR12964:SF0">
    <property type="entry name" value="NADH DEHYDROGENASE [UBIQUINONE] 1 ALPHA SUBCOMPLEX SUBUNIT 6"/>
    <property type="match status" value="1"/>
</dbReference>
<evidence type="ECO:0000313" key="9">
    <source>
        <dbReference type="EMBL" id="KIW75619.1"/>
    </source>
</evidence>
<keyword evidence="8" id="KW-0472">Membrane</keyword>
<dbReference type="GO" id="GO:0006979">
    <property type="term" value="P:response to oxidative stress"/>
    <property type="evidence" value="ECO:0007669"/>
    <property type="project" value="TreeGrafter"/>
</dbReference>
<gene>
    <name evidence="9" type="ORF">Z517_10361</name>
</gene>
<dbReference type="OrthoDB" id="14535at2759"/>
<proteinExistence type="inferred from homology"/>
<protein>
    <submittedName>
        <fullName evidence="9">Uncharacterized protein</fullName>
    </submittedName>
</protein>